<dbReference type="AlphaFoldDB" id="A0A9W7FWL8"/>
<dbReference type="PROSITE" id="PS50199">
    <property type="entry name" value="ZF_RANBP2_2"/>
    <property type="match status" value="1"/>
</dbReference>
<keyword evidence="1" id="KW-0479">Metal-binding</keyword>
<evidence type="ECO:0000259" key="7">
    <source>
        <dbReference type="PROSITE" id="PS50199"/>
    </source>
</evidence>
<dbReference type="GO" id="GO:0008270">
    <property type="term" value="F:zinc ion binding"/>
    <property type="evidence" value="ECO:0007669"/>
    <property type="project" value="UniProtKB-KW"/>
</dbReference>
<evidence type="ECO:0000256" key="1">
    <source>
        <dbReference type="ARBA" id="ARBA00022723"/>
    </source>
</evidence>
<accession>A0A9W7FWL8</accession>
<gene>
    <name evidence="8" type="ORF">TrCOL_g9741</name>
</gene>
<protein>
    <recommendedName>
        <fullName evidence="7">RanBP2-type domain-containing protein</fullName>
    </recommendedName>
</protein>
<feature type="region of interest" description="Disordered" evidence="6">
    <location>
        <begin position="735"/>
        <end position="755"/>
    </location>
</feature>
<dbReference type="Proteomes" id="UP001165065">
    <property type="component" value="Unassembled WGS sequence"/>
</dbReference>
<reference evidence="9" key="1">
    <citation type="journal article" date="2023" name="Commun. Biol.">
        <title>Genome analysis of Parmales, the sister group of diatoms, reveals the evolutionary specialization of diatoms from phago-mixotrophs to photoautotrophs.</title>
        <authorList>
            <person name="Ban H."/>
            <person name="Sato S."/>
            <person name="Yoshikawa S."/>
            <person name="Yamada K."/>
            <person name="Nakamura Y."/>
            <person name="Ichinomiya M."/>
            <person name="Sato N."/>
            <person name="Blanc-Mathieu R."/>
            <person name="Endo H."/>
            <person name="Kuwata A."/>
            <person name="Ogata H."/>
        </authorList>
    </citation>
    <scope>NUCLEOTIDE SEQUENCE [LARGE SCALE GENOMIC DNA]</scope>
</reference>
<comment type="caution">
    <text evidence="8">The sequence shown here is derived from an EMBL/GenBank/DDBJ whole genome shotgun (WGS) entry which is preliminary data.</text>
</comment>
<evidence type="ECO:0000313" key="9">
    <source>
        <dbReference type="Proteomes" id="UP001165065"/>
    </source>
</evidence>
<feature type="region of interest" description="Disordered" evidence="6">
    <location>
        <begin position="22"/>
        <end position="80"/>
    </location>
</feature>
<evidence type="ECO:0000256" key="2">
    <source>
        <dbReference type="ARBA" id="ARBA00022771"/>
    </source>
</evidence>
<evidence type="ECO:0000256" key="6">
    <source>
        <dbReference type="SAM" id="MobiDB-lite"/>
    </source>
</evidence>
<feature type="compositionally biased region" description="Low complexity" evidence="6">
    <location>
        <begin position="49"/>
        <end position="72"/>
    </location>
</feature>
<evidence type="ECO:0000256" key="5">
    <source>
        <dbReference type="SAM" id="Coils"/>
    </source>
</evidence>
<feature type="coiled-coil region" evidence="5">
    <location>
        <begin position="153"/>
        <end position="225"/>
    </location>
</feature>
<dbReference type="EMBL" id="BRYA01000520">
    <property type="protein sequence ID" value="GMI20750.1"/>
    <property type="molecule type" value="Genomic_DNA"/>
</dbReference>
<evidence type="ECO:0000313" key="8">
    <source>
        <dbReference type="EMBL" id="GMI20750.1"/>
    </source>
</evidence>
<name>A0A9W7FWL8_9STRA</name>
<dbReference type="InterPro" id="IPR001876">
    <property type="entry name" value="Znf_RanBP2"/>
</dbReference>
<sequence length="755" mass="85043">MNLFSYADGLLASGQAPGVPSYLPIKTEAPPLNAPPPPGAGFDTGSGTGSASTSRHSSSRPSYSSSYTAPSSVAANPLISPDSSKKPTLFLLDDVLSSMHGVRTRNKELKERRRTTANNNRGKFLLEADVGNSNVAGASSRNSSIPAGRAASAAKALLKMQELEKENENMKKLRRARREDVVKKEPENLTRESINNYRKDKEFMEQAVKRKLAKDKEDAERAKTEPPPEFVARISKKAQEEAQTAAFAKGKSAREAMTLGKAAYQSVQEKYRKQGLTAEQRDEEAEEEDRIMMEKLREEERIKKVPMMATDSAAGARLGIKEKEGDMEATKAWKDFNEEVKKWDMTGGRNEVADIREAMAEFLTEKYMCQKLDALPKTIIVTKIRRDMMGIIENFVAPKEGEERAGERPGVPYDESAETGGTNGGGHLDSSDDDDDDDDDDEFDYVASKEKNVRLRMLMAQKKRMRKEKEEAEGGVTLNSDMEMKKLAVDEARRRQQDVQGRLLSRKEETQKSAYDRDIEEHRFDWDRRQQNRKRGNGGDGGGARVPRKTFVSFEPWKCSLCGKENEAKERKCNTCGRDKTYMTGKAKEKAAKEAANDVPKDEKEMEEWKKEADKHKKVNEDYLKFIAMKRKTDETAAERDDLAGDIQSLLKSLRGSLGPLSDEVVAPKKVTDTDWRVKESNGRTDGKHINEINHDTDIEVDVGRRQKREDYLRSVGAGGDFVPQEGVNARYNMSQKEQEYHDLKRPFDYDVKKK</sequence>
<keyword evidence="2 4" id="KW-0863">Zinc-finger</keyword>
<keyword evidence="5" id="KW-0175">Coiled coil</keyword>
<feature type="region of interest" description="Disordered" evidence="6">
    <location>
        <begin position="400"/>
        <end position="446"/>
    </location>
</feature>
<organism evidence="8 9">
    <name type="scientific">Triparma columacea</name>
    <dbReference type="NCBI Taxonomy" id="722753"/>
    <lineage>
        <taxon>Eukaryota</taxon>
        <taxon>Sar</taxon>
        <taxon>Stramenopiles</taxon>
        <taxon>Ochrophyta</taxon>
        <taxon>Bolidophyceae</taxon>
        <taxon>Parmales</taxon>
        <taxon>Triparmaceae</taxon>
        <taxon>Triparma</taxon>
    </lineage>
</organism>
<evidence type="ECO:0000256" key="3">
    <source>
        <dbReference type="ARBA" id="ARBA00022833"/>
    </source>
</evidence>
<feature type="compositionally biased region" description="Basic and acidic residues" evidence="6">
    <location>
        <begin position="737"/>
        <end position="755"/>
    </location>
</feature>
<dbReference type="OrthoDB" id="198189at2759"/>
<feature type="region of interest" description="Disordered" evidence="6">
    <location>
        <begin position="493"/>
        <end position="547"/>
    </location>
</feature>
<dbReference type="PROSITE" id="PS01358">
    <property type="entry name" value="ZF_RANBP2_1"/>
    <property type="match status" value="1"/>
</dbReference>
<keyword evidence="9" id="KW-1185">Reference proteome</keyword>
<feature type="compositionally biased region" description="Basic and acidic residues" evidence="6">
    <location>
        <begin position="505"/>
        <end position="530"/>
    </location>
</feature>
<feature type="domain" description="RanBP2-type" evidence="7">
    <location>
        <begin position="553"/>
        <end position="582"/>
    </location>
</feature>
<evidence type="ECO:0000256" key="4">
    <source>
        <dbReference type="PROSITE-ProRule" id="PRU00322"/>
    </source>
</evidence>
<keyword evidence="3" id="KW-0862">Zinc</keyword>
<feature type="region of interest" description="Disordered" evidence="6">
    <location>
        <begin position="585"/>
        <end position="614"/>
    </location>
</feature>
<proteinExistence type="predicted"/>
<feature type="compositionally biased region" description="Acidic residues" evidence="6">
    <location>
        <begin position="431"/>
        <end position="444"/>
    </location>
</feature>